<feature type="transmembrane region" description="Helical" evidence="7">
    <location>
        <begin position="191"/>
        <end position="211"/>
    </location>
</feature>
<evidence type="ECO:0000256" key="1">
    <source>
        <dbReference type="ARBA" id="ARBA00004141"/>
    </source>
</evidence>
<accession>A0ABR9VXL5</accession>
<comment type="subcellular location">
    <subcellularLocation>
        <location evidence="1">Membrane</location>
        <topology evidence="1">Multi-pass membrane protein</topology>
    </subcellularLocation>
</comment>
<feature type="transmembrane region" description="Helical" evidence="7">
    <location>
        <begin position="124"/>
        <end position="146"/>
    </location>
</feature>
<evidence type="ECO:0000256" key="6">
    <source>
        <dbReference type="ARBA" id="ARBA00023136"/>
    </source>
</evidence>
<evidence type="ECO:0000313" key="8">
    <source>
        <dbReference type="EMBL" id="MBE9255143.1"/>
    </source>
</evidence>
<dbReference type="Proteomes" id="UP000658720">
    <property type="component" value="Unassembled WGS sequence"/>
</dbReference>
<protein>
    <submittedName>
        <fullName evidence="8">Folate/biopterin family MFS transporter</fullName>
    </submittedName>
</protein>
<feature type="transmembrane region" description="Helical" evidence="7">
    <location>
        <begin position="305"/>
        <end position="324"/>
    </location>
</feature>
<feature type="transmembrane region" description="Helical" evidence="7">
    <location>
        <begin position="274"/>
        <end position="293"/>
    </location>
</feature>
<evidence type="ECO:0000313" key="9">
    <source>
        <dbReference type="Proteomes" id="UP000658720"/>
    </source>
</evidence>
<feature type="transmembrane region" description="Helical" evidence="7">
    <location>
        <begin position="59"/>
        <end position="78"/>
    </location>
</feature>
<evidence type="ECO:0000256" key="5">
    <source>
        <dbReference type="ARBA" id="ARBA00022989"/>
    </source>
</evidence>
<feature type="transmembrane region" description="Helical" evidence="7">
    <location>
        <begin position="371"/>
        <end position="389"/>
    </location>
</feature>
<feature type="transmembrane region" description="Helical" evidence="7">
    <location>
        <begin position="409"/>
        <end position="430"/>
    </location>
</feature>
<evidence type="ECO:0000256" key="3">
    <source>
        <dbReference type="ARBA" id="ARBA00022448"/>
    </source>
</evidence>
<dbReference type="Gene3D" id="1.20.1250.20">
    <property type="entry name" value="MFS general substrate transporter like domains"/>
    <property type="match status" value="1"/>
</dbReference>
<comment type="caution">
    <text evidence="8">The sequence shown here is derived from an EMBL/GenBank/DDBJ whole genome shotgun (WGS) entry which is preliminary data.</text>
</comment>
<gene>
    <name evidence="8" type="ORF">IQ217_15110</name>
</gene>
<dbReference type="SUPFAM" id="SSF103473">
    <property type="entry name" value="MFS general substrate transporter"/>
    <property type="match status" value="1"/>
</dbReference>
<name>A0ABR9VXL5_9SYNC</name>
<comment type="similarity">
    <text evidence="2">Belongs to the major facilitator superfamily. Folate-biopterin transporter (TC 2.A.71) family.</text>
</comment>
<evidence type="ECO:0000256" key="2">
    <source>
        <dbReference type="ARBA" id="ARBA00007015"/>
    </source>
</evidence>
<keyword evidence="3" id="KW-0813">Transport</keyword>
<dbReference type="InterPro" id="IPR004324">
    <property type="entry name" value="FBT"/>
</dbReference>
<reference evidence="8 9" key="1">
    <citation type="submission" date="2020-10" db="EMBL/GenBank/DDBJ databases">
        <authorList>
            <person name="Castelo-Branco R."/>
            <person name="Eusebio N."/>
            <person name="Adriana R."/>
            <person name="Vieira A."/>
            <person name="Brugerolle De Fraissinette N."/>
            <person name="Rezende De Castro R."/>
            <person name="Schneider M.P."/>
            <person name="Vasconcelos V."/>
            <person name="Leao P.N."/>
        </authorList>
    </citation>
    <scope>NUCLEOTIDE SEQUENCE [LARGE SCALE GENOMIC DNA]</scope>
    <source>
        <strain evidence="8 9">LEGE 00031</strain>
    </source>
</reference>
<dbReference type="PANTHER" id="PTHR31585">
    <property type="entry name" value="FOLATE-BIOPTERIN TRANSPORTER 1, CHLOROPLASTIC"/>
    <property type="match status" value="1"/>
</dbReference>
<keyword evidence="9" id="KW-1185">Reference proteome</keyword>
<organism evidence="8 9">
    <name type="scientific">Synechocystis salina LEGE 00031</name>
    <dbReference type="NCBI Taxonomy" id="1828736"/>
    <lineage>
        <taxon>Bacteria</taxon>
        <taxon>Bacillati</taxon>
        <taxon>Cyanobacteriota</taxon>
        <taxon>Cyanophyceae</taxon>
        <taxon>Synechococcales</taxon>
        <taxon>Merismopediaceae</taxon>
        <taxon>Synechocystis</taxon>
    </lineage>
</organism>
<keyword evidence="5 7" id="KW-1133">Transmembrane helix</keyword>
<sequence length="485" mass="52228">MTPIAILFSTPLKRFLREKVLLGNAPSWELLAILSIYFVQGVLGLSRLAVSFFLKDELGLSPAAMGALIGLGAAPWIIKPVLGLLSDTVPLFGYRRRSYLWLSGLMGSAGWLLFAGWVGSGTQAGLVLLFTSLSVAIGDVIVDSLVVERAQRESLAQVGSLQSLTWGAAAVGGIITAYASGALLEWFSTRTVFAITAIFPLLTIGAAFLISEASADGEDSKPEPRAQIKLVWQAVRQKTILLPTLFIFFWQATPSAESAFFYFTTNELGFEPEFLGRVRLVTSVAGLIGVGLYQRFLKTLPFRVIMGWSTVISSALGLTTLILITHANRAIGIDDHWFSLGDSIILTVTGQIAFMPVLVLAARLCPPGIEATLFALLMSVMNLAGVLSFELGSLLTHWLGVTETQFDNLALLVIITNLSTLLPLPFLGLLPAGDPQENQAMEAVDVPGDRLVLPPAEVFEHHTVGSLSDQNFLPEFVPEKSSSLP</sequence>
<feature type="transmembrane region" description="Helical" evidence="7">
    <location>
        <begin position="240"/>
        <end position="262"/>
    </location>
</feature>
<evidence type="ECO:0000256" key="4">
    <source>
        <dbReference type="ARBA" id="ARBA00022692"/>
    </source>
</evidence>
<feature type="transmembrane region" description="Helical" evidence="7">
    <location>
        <begin position="20"/>
        <end position="39"/>
    </location>
</feature>
<dbReference type="InterPro" id="IPR036259">
    <property type="entry name" value="MFS_trans_sf"/>
</dbReference>
<dbReference type="CDD" id="cd17484">
    <property type="entry name" value="MFS_FBT"/>
    <property type="match status" value="1"/>
</dbReference>
<dbReference type="InterPro" id="IPR039309">
    <property type="entry name" value="BT1"/>
</dbReference>
<dbReference type="RefSeq" id="WP_194020578.1">
    <property type="nucleotide sequence ID" value="NZ_JADEVV010000050.1"/>
</dbReference>
<evidence type="ECO:0000256" key="7">
    <source>
        <dbReference type="SAM" id="Phobius"/>
    </source>
</evidence>
<keyword evidence="4 7" id="KW-0812">Transmembrane</keyword>
<feature type="transmembrane region" description="Helical" evidence="7">
    <location>
        <begin position="99"/>
        <end position="118"/>
    </location>
</feature>
<dbReference type="NCBIfam" id="TIGR00788">
    <property type="entry name" value="fbt"/>
    <property type="match status" value="1"/>
</dbReference>
<feature type="transmembrane region" description="Helical" evidence="7">
    <location>
        <begin position="344"/>
        <end position="364"/>
    </location>
</feature>
<dbReference type="EMBL" id="JADEVV010000050">
    <property type="protein sequence ID" value="MBE9255143.1"/>
    <property type="molecule type" value="Genomic_DNA"/>
</dbReference>
<proteinExistence type="inferred from homology"/>
<keyword evidence="6 7" id="KW-0472">Membrane</keyword>
<feature type="transmembrane region" description="Helical" evidence="7">
    <location>
        <begin position="158"/>
        <end position="179"/>
    </location>
</feature>
<dbReference type="Pfam" id="PF03092">
    <property type="entry name" value="BT1"/>
    <property type="match status" value="1"/>
</dbReference>
<dbReference type="PANTHER" id="PTHR31585:SF0">
    <property type="entry name" value="FOLATE-BIOPTERIN TRANSPORTER 1, CHLOROPLASTIC"/>
    <property type="match status" value="1"/>
</dbReference>